<sequence length="160" mass="16961">MQFLKTALRWCALPFVFMGAILIGGWMWWVFLQIPVAACPPPLASYAQDPASVTCGLLLGARLMLDIGGASMPGLMAVFLCALVAPAQRPLVASAAALAASALGLVYLLATLSLRSPMKLPLRADLLGIAASPWLTVWLVVHLNRQTLRRRARPGGVGTA</sequence>
<dbReference type="EMBL" id="JACHLK010000002">
    <property type="protein sequence ID" value="MBB6559052.1"/>
    <property type="molecule type" value="Genomic_DNA"/>
</dbReference>
<keyword evidence="1" id="KW-1133">Transmembrane helix</keyword>
<dbReference type="AlphaFoldDB" id="A0A7X0U8B1"/>
<accession>A0A7X0U8B1</accession>
<name>A0A7X0U8B1_9BURK</name>
<keyword evidence="1" id="KW-0472">Membrane</keyword>
<protein>
    <submittedName>
        <fullName evidence="2">Uncharacterized protein</fullName>
    </submittedName>
</protein>
<keyword evidence="1" id="KW-0812">Transmembrane</keyword>
<organism evidence="2 3">
    <name type="scientific">Acidovorax soli</name>
    <dbReference type="NCBI Taxonomy" id="592050"/>
    <lineage>
        <taxon>Bacteria</taxon>
        <taxon>Pseudomonadati</taxon>
        <taxon>Pseudomonadota</taxon>
        <taxon>Betaproteobacteria</taxon>
        <taxon>Burkholderiales</taxon>
        <taxon>Comamonadaceae</taxon>
        <taxon>Acidovorax</taxon>
    </lineage>
</organism>
<evidence type="ECO:0000313" key="2">
    <source>
        <dbReference type="EMBL" id="MBB6559052.1"/>
    </source>
</evidence>
<proteinExistence type="predicted"/>
<gene>
    <name evidence="2" type="ORF">HNP48_001716</name>
</gene>
<evidence type="ECO:0000313" key="3">
    <source>
        <dbReference type="Proteomes" id="UP000575083"/>
    </source>
</evidence>
<feature type="transmembrane region" description="Helical" evidence="1">
    <location>
        <begin position="12"/>
        <end position="31"/>
    </location>
</feature>
<keyword evidence="3" id="KW-1185">Reference proteome</keyword>
<feature type="transmembrane region" description="Helical" evidence="1">
    <location>
        <begin position="126"/>
        <end position="143"/>
    </location>
</feature>
<reference evidence="2 3" key="1">
    <citation type="submission" date="2020-08" db="EMBL/GenBank/DDBJ databases">
        <title>Functional genomics of gut bacteria from endangered species of beetles.</title>
        <authorList>
            <person name="Carlos-Shanley C."/>
        </authorList>
    </citation>
    <scope>NUCLEOTIDE SEQUENCE [LARGE SCALE GENOMIC DNA]</scope>
    <source>
        <strain evidence="2 3">S00198</strain>
    </source>
</reference>
<dbReference type="Proteomes" id="UP000575083">
    <property type="component" value="Unassembled WGS sequence"/>
</dbReference>
<evidence type="ECO:0000256" key="1">
    <source>
        <dbReference type="SAM" id="Phobius"/>
    </source>
</evidence>
<feature type="transmembrane region" description="Helical" evidence="1">
    <location>
        <begin position="92"/>
        <end position="114"/>
    </location>
</feature>
<comment type="caution">
    <text evidence="2">The sequence shown here is derived from an EMBL/GenBank/DDBJ whole genome shotgun (WGS) entry which is preliminary data.</text>
</comment>
<dbReference type="RefSeq" id="WP_184856443.1">
    <property type="nucleotide sequence ID" value="NZ_JACHLK010000002.1"/>
</dbReference>
<feature type="transmembrane region" description="Helical" evidence="1">
    <location>
        <begin position="67"/>
        <end position="85"/>
    </location>
</feature>